<keyword evidence="3" id="KW-1185">Reference proteome</keyword>
<dbReference type="Proteomes" id="UP000252015">
    <property type="component" value="Unassembled WGS sequence"/>
</dbReference>
<dbReference type="AlphaFoldDB" id="A0A1E3SZA3"/>
<feature type="signal peptide" evidence="1">
    <location>
        <begin position="1"/>
        <end position="28"/>
    </location>
</feature>
<reference evidence="2 3" key="1">
    <citation type="submission" date="2018-05" db="EMBL/GenBank/DDBJ databases">
        <authorList>
            <consortium name="IHU Genomes"/>
        </authorList>
    </citation>
    <scope>NUCLEOTIDE SEQUENCE [LARGE SCALE GENOMIC DNA]</scope>
    <source>
        <strain evidence="2 3">P7336</strain>
    </source>
</reference>
<evidence type="ECO:0000313" key="3">
    <source>
        <dbReference type="Proteomes" id="UP000252015"/>
    </source>
</evidence>
<dbReference type="RefSeq" id="WP_069398078.1">
    <property type="nucleotide sequence ID" value="NZ_JACKUN010000007.1"/>
</dbReference>
<keyword evidence="1" id="KW-0732">Signal</keyword>
<proteinExistence type="predicted"/>
<gene>
    <name evidence="2" type="ORF">MSP7336_04033</name>
</gene>
<evidence type="ECO:0000256" key="1">
    <source>
        <dbReference type="SAM" id="SignalP"/>
    </source>
</evidence>
<protein>
    <submittedName>
        <fullName evidence="2">Uncharacterized protein</fullName>
    </submittedName>
</protein>
<sequence length="199" mass="21180">MHAAITRTTIGAAALAAAGLVVALPEHATPAPAVSRDVALVDIVDDQIATNDNFLNSIIGPGEFEETLYNLFADQDLQVWLGVDGAEPPYSGIFNGAVSRYAEAQYLGNTIFFYLSNVITGQGGPDNGAADFAAAVNDLPLPLPIGLPEDFTVDPVFPTVDLFQYWGADLFNGFVDLLAYPGVVLEDMFGDMPDMFALF</sequence>
<dbReference type="EMBL" id="UEGW01000001">
    <property type="protein sequence ID" value="SRX95760.1"/>
    <property type="molecule type" value="Genomic_DNA"/>
</dbReference>
<accession>A0A1E3SZA3</accession>
<feature type="chain" id="PRO_5038850196" evidence="1">
    <location>
        <begin position="29"/>
        <end position="199"/>
    </location>
</feature>
<evidence type="ECO:0000313" key="2">
    <source>
        <dbReference type="EMBL" id="SRX95760.1"/>
    </source>
</evidence>
<organism evidence="2 3">
    <name type="scientific">Mycobacterium shimoidei</name>
    <dbReference type="NCBI Taxonomy" id="29313"/>
    <lineage>
        <taxon>Bacteria</taxon>
        <taxon>Bacillati</taxon>
        <taxon>Actinomycetota</taxon>
        <taxon>Actinomycetes</taxon>
        <taxon>Mycobacteriales</taxon>
        <taxon>Mycobacteriaceae</taxon>
        <taxon>Mycobacterium</taxon>
    </lineage>
</organism>
<name>A0A1E3SZA3_MYCSH</name>